<gene>
    <name evidence="3" type="ORF">B4110_1731</name>
</gene>
<feature type="chain" id="PRO_5039508411" description="SGNH hydrolase-type esterase domain-containing protein" evidence="1">
    <location>
        <begin position="23"/>
        <end position="264"/>
    </location>
</feature>
<dbReference type="InterPro" id="IPR051532">
    <property type="entry name" value="Ester_Hydrolysis_Enzymes"/>
</dbReference>
<feature type="domain" description="SGNH hydrolase-type esterase" evidence="2">
    <location>
        <begin position="53"/>
        <end position="242"/>
    </location>
</feature>
<dbReference type="Gene3D" id="3.40.50.1110">
    <property type="entry name" value="SGNH hydrolase"/>
    <property type="match status" value="1"/>
</dbReference>
<comment type="caution">
    <text evidence="3">The sequence shown here is derived from an EMBL/GenBank/DDBJ whole genome shotgun (WGS) entry which is preliminary data.</text>
</comment>
<dbReference type="PATRIC" id="fig|153151.4.peg.798"/>
<dbReference type="AlphaFoldDB" id="A0A150MNX2"/>
<dbReference type="Pfam" id="PF13472">
    <property type="entry name" value="Lipase_GDSL_2"/>
    <property type="match status" value="1"/>
</dbReference>
<evidence type="ECO:0000259" key="2">
    <source>
        <dbReference type="Pfam" id="PF13472"/>
    </source>
</evidence>
<organism evidence="3 4">
    <name type="scientific">Parageobacillus toebii</name>
    <dbReference type="NCBI Taxonomy" id="153151"/>
    <lineage>
        <taxon>Bacteria</taxon>
        <taxon>Bacillati</taxon>
        <taxon>Bacillota</taxon>
        <taxon>Bacilli</taxon>
        <taxon>Bacillales</taxon>
        <taxon>Anoxybacillaceae</taxon>
        <taxon>Parageobacillus</taxon>
    </lineage>
</organism>
<dbReference type="InterPro" id="IPR013830">
    <property type="entry name" value="SGNH_hydro"/>
</dbReference>
<keyword evidence="1" id="KW-0732">Signal</keyword>
<dbReference type="SUPFAM" id="SSF52266">
    <property type="entry name" value="SGNH hydrolase"/>
    <property type="match status" value="1"/>
</dbReference>
<name>A0A150MNX2_9BACL</name>
<dbReference type="InterPro" id="IPR036514">
    <property type="entry name" value="SGNH_hydro_sf"/>
</dbReference>
<accession>A0A150MNX2</accession>
<dbReference type="CDD" id="cd04506">
    <property type="entry name" value="SGNH_hydrolase_YpmR_like"/>
    <property type="match status" value="1"/>
</dbReference>
<dbReference type="PANTHER" id="PTHR30383">
    <property type="entry name" value="THIOESTERASE 1/PROTEASE 1/LYSOPHOSPHOLIPASE L1"/>
    <property type="match status" value="1"/>
</dbReference>
<dbReference type="Proteomes" id="UP000075324">
    <property type="component" value="Unassembled WGS sequence"/>
</dbReference>
<protein>
    <recommendedName>
        <fullName evidence="2">SGNH hydrolase-type esterase domain-containing protein</fullName>
    </recommendedName>
</protein>
<evidence type="ECO:0000313" key="4">
    <source>
        <dbReference type="Proteomes" id="UP000075324"/>
    </source>
</evidence>
<reference evidence="3 4" key="1">
    <citation type="submission" date="2016-01" db="EMBL/GenBank/DDBJ databases">
        <title>Draft Genome Sequences of Seven Thermophilic Sporeformers Isolated from Foods.</title>
        <authorList>
            <person name="Berendsen E.M."/>
            <person name="Wells-Bennik M.H."/>
            <person name="Krawcyk A.O."/>
            <person name="De Jong A."/>
            <person name="Holsappel S."/>
            <person name="Eijlander R.T."/>
            <person name="Kuipers O.P."/>
        </authorList>
    </citation>
    <scope>NUCLEOTIDE SEQUENCE [LARGE SCALE GENOMIC DNA]</scope>
    <source>
        <strain evidence="3 4">B4110</strain>
    </source>
</reference>
<dbReference type="RefSeq" id="WP_062678649.1">
    <property type="nucleotide sequence ID" value="NZ_LQYW01000128.1"/>
</dbReference>
<feature type="signal peptide" evidence="1">
    <location>
        <begin position="1"/>
        <end position="22"/>
    </location>
</feature>
<sequence length="264" mass="30252">MKKWGLIFLLLLCCAGCSSEQAINAASLPERQIKLTPRTVANDFFPKDIRVLALGDSLTEGVGDHEQKGGYVSRLRQQLLQHKGVRTLSVVNLGKRGLRISKLDDVVHEHANEVQQADLIFITIGGNDMMKIVRSHFFDLSYTLFEKEQKRFAERLDHLLAMIRTYNQHATIVLVGLYNPFSNLLPNIPEINDVIKLWNNGSKAVLARYDRTIFVNVKDLFDGQDDVLYSDQFHPNEVGYELIARRVYEQLQQHEEMWLGSLEQ</sequence>
<proteinExistence type="predicted"/>
<dbReference type="PANTHER" id="PTHR30383:SF27">
    <property type="entry name" value="SPORE GERMINATION LIPASE LIPC"/>
    <property type="match status" value="1"/>
</dbReference>
<evidence type="ECO:0000313" key="3">
    <source>
        <dbReference type="EMBL" id="KYD26151.1"/>
    </source>
</evidence>
<evidence type="ECO:0000256" key="1">
    <source>
        <dbReference type="SAM" id="SignalP"/>
    </source>
</evidence>
<dbReference type="EMBL" id="LQYW01000128">
    <property type="protein sequence ID" value="KYD26151.1"/>
    <property type="molecule type" value="Genomic_DNA"/>
</dbReference>
<dbReference type="GO" id="GO:0004622">
    <property type="term" value="F:phosphatidylcholine lysophospholipase activity"/>
    <property type="evidence" value="ECO:0007669"/>
    <property type="project" value="TreeGrafter"/>
</dbReference>